<dbReference type="RefSeq" id="WP_179604462.1">
    <property type="nucleotide sequence ID" value="NZ_BAABEH010000001.1"/>
</dbReference>
<name>A0A853CR76_9MICO</name>
<feature type="transmembrane region" description="Helical" evidence="1">
    <location>
        <begin position="179"/>
        <end position="199"/>
    </location>
</feature>
<proteinExistence type="predicted"/>
<feature type="transmembrane region" description="Helical" evidence="1">
    <location>
        <begin position="205"/>
        <end position="224"/>
    </location>
</feature>
<dbReference type="EMBL" id="JACCFL010000001">
    <property type="protein sequence ID" value="NYJ22413.1"/>
    <property type="molecule type" value="Genomic_DNA"/>
</dbReference>
<evidence type="ECO:0000256" key="1">
    <source>
        <dbReference type="SAM" id="Phobius"/>
    </source>
</evidence>
<dbReference type="Proteomes" id="UP000578352">
    <property type="component" value="Unassembled WGS sequence"/>
</dbReference>
<accession>A0A853CR76</accession>
<feature type="transmembrane region" description="Helical" evidence="1">
    <location>
        <begin position="151"/>
        <end position="172"/>
    </location>
</feature>
<feature type="transmembrane region" description="Helical" evidence="1">
    <location>
        <begin position="67"/>
        <end position="90"/>
    </location>
</feature>
<keyword evidence="1" id="KW-0472">Membrane</keyword>
<evidence type="ECO:0000313" key="2">
    <source>
        <dbReference type="EMBL" id="NYJ22413.1"/>
    </source>
</evidence>
<feature type="transmembrane region" description="Helical" evidence="1">
    <location>
        <begin position="102"/>
        <end position="131"/>
    </location>
</feature>
<sequence length="233" mass="23702">MAATGERGGSVGGDDVAIRMARAGGAAAVVGTVFLIAYFTVPSLAGWPYAGGTADQLIRYVDDHALLFYAGGWLQGVGSALCIVFVLVVVRLARTAWTLPGLLAIVGSAVLLAVVLAEAVFLIALPAAAAAGDRATVAICFALSNGTFVRIFPLIPAPLVFFGMAYAGAGVLTRALRGAALALAIAFVVVGLLAVFTAVGVYAGIALSVLQAVWFLWAGIAVIARARAVREGR</sequence>
<comment type="caution">
    <text evidence="2">The sequence shown here is derived from an EMBL/GenBank/DDBJ whole genome shotgun (WGS) entry which is preliminary data.</text>
</comment>
<feature type="transmembrane region" description="Helical" evidence="1">
    <location>
        <begin position="26"/>
        <end position="47"/>
    </location>
</feature>
<evidence type="ECO:0000313" key="3">
    <source>
        <dbReference type="Proteomes" id="UP000578352"/>
    </source>
</evidence>
<reference evidence="2 3" key="1">
    <citation type="submission" date="2020-07" db="EMBL/GenBank/DDBJ databases">
        <title>Sequencing the genomes of 1000 actinobacteria strains.</title>
        <authorList>
            <person name="Klenk H.-P."/>
        </authorList>
    </citation>
    <scope>NUCLEOTIDE SEQUENCE [LARGE SCALE GENOMIC DNA]</scope>
    <source>
        <strain evidence="2 3">DSM 15165</strain>
    </source>
</reference>
<protein>
    <recommendedName>
        <fullName evidence="4">DUF4386 family protein</fullName>
    </recommendedName>
</protein>
<evidence type="ECO:0008006" key="4">
    <source>
        <dbReference type="Google" id="ProtNLM"/>
    </source>
</evidence>
<keyword evidence="1" id="KW-0812">Transmembrane</keyword>
<keyword evidence="1" id="KW-1133">Transmembrane helix</keyword>
<dbReference type="AlphaFoldDB" id="A0A853CR76"/>
<gene>
    <name evidence="2" type="ORF">HNR13_000700</name>
</gene>
<organism evidence="2 3">
    <name type="scientific">Leifsonia shinshuensis</name>
    <dbReference type="NCBI Taxonomy" id="150026"/>
    <lineage>
        <taxon>Bacteria</taxon>
        <taxon>Bacillati</taxon>
        <taxon>Actinomycetota</taxon>
        <taxon>Actinomycetes</taxon>
        <taxon>Micrococcales</taxon>
        <taxon>Microbacteriaceae</taxon>
        <taxon>Leifsonia</taxon>
    </lineage>
</organism>